<dbReference type="Gene3D" id="3.60.21.10">
    <property type="match status" value="1"/>
</dbReference>
<reference evidence="2 3" key="1">
    <citation type="submission" date="2021-01" db="EMBL/GenBank/DDBJ databases">
        <title>Whole genome shotgun sequence of Plantactinospora mayteni NBRC 109088.</title>
        <authorList>
            <person name="Komaki H."/>
            <person name="Tamura T."/>
        </authorList>
    </citation>
    <scope>NUCLEOTIDE SEQUENCE [LARGE SCALE GENOMIC DNA]</scope>
    <source>
        <strain evidence="2 3">NBRC 109088</strain>
    </source>
</reference>
<sequence>MTTIAFIGDVHGCVLHALGALVALQRHRGIRLDAAIQVGDLGAYPTPDRLDGPSRRFAAENPAQADFFRLLDPSPQLSSAVSLALAQVPRVLFVSGNHEDFEWLTSLHQAEGANVVPVDPSGAFRHVACGHKTVIAGQRTAFLGRIESAGYMDLDTAEYANLLAAEPGSVDILVTHDGPHGMCQDWHGRAEGSVKLARLIEHLQPRLHVSGHYHHENGPRRYGRTLSYALAELVYPKTSRRRPERANPEQQVARGSIGLLDTETYAFEYVHDGWLAEVSGDHFDLGGFVSPAGNG</sequence>
<name>A0ABQ4F0J1_9ACTN</name>
<evidence type="ECO:0000259" key="1">
    <source>
        <dbReference type="Pfam" id="PF00149"/>
    </source>
</evidence>
<dbReference type="InterPro" id="IPR029052">
    <property type="entry name" value="Metallo-depent_PP-like"/>
</dbReference>
<evidence type="ECO:0000313" key="2">
    <source>
        <dbReference type="EMBL" id="GIH00433.1"/>
    </source>
</evidence>
<protein>
    <recommendedName>
        <fullName evidence="1">Calcineurin-like phosphoesterase domain-containing protein</fullName>
    </recommendedName>
</protein>
<dbReference type="SUPFAM" id="SSF56300">
    <property type="entry name" value="Metallo-dependent phosphatases"/>
    <property type="match status" value="1"/>
</dbReference>
<dbReference type="RefSeq" id="WP_203861744.1">
    <property type="nucleotide sequence ID" value="NZ_BAAAZQ010000023.1"/>
</dbReference>
<evidence type="ECO:0000313" key="3">
    <source>
        <dbReference type="Proteomes" id="UP000621500"/>
    </source>
</evidence>
<dbReference type="Pfam" id="PF00149">
    <property type="entry name" value="Metallophos"/>
    <property type="match status" value="1"/>
</dbReference>
<gene>
    <name evidence="2" type="ORF">Pma05_70050</name>
</gene>
<keyword evidence="3" id="KW-1185">Reference proteome</keyword>
<organism evidence="2 3">
    <name type="scientific">Plantactinospora mayteni</name>
    <dbReference type="NCBI Taxonomy" id="566021"/>
    <lineage>
        <taxon>Bacteria</taxon>
        <taxon>Bacillati</taxon>
        <taxon>Actinomycetota</taxon>
        <taxon>Actinomycetes</taxon>
        <taxon>Micromonosporales</taxon>
        <taxon>Micromonosporaceae</taxon>
        <taxon>Plantactinospora</taxon>
    </lineage>
</organism>
<feature type="domain" description="Calcineurin-like phosphoesterase" evidence="1">
    <location>
        <begin position="3"/>
        <end position="215"/>
    </location>
</feature>
<proteinExistence type="predicted"/>
<dbReference type="Proteomes" id="UP000621500">
    <property type="component" value="Unassembled WGS sequence"/>
</dbReference>
<accession>A0ABQ4F0J1</accession>
<comment type="caution">
    <text evidence="2">The sequence shown here is derived from an EMBL/GenBank/DDBJ whole genome shotgun (WGS) entry which is preliminary data.</text>
</comment>
<dbReference type="InterPro" id="IPR004843">
    <property type="entry name" value="Calcineurin-like_PHP"/>
</dbReference>
<dbReference type="EMBL" id="BONX01000053">
    <property type="protein sequence ID" value="GIH00433.1"/>
    <property type="molecule type" value="Genomic_DNA"/>
</dbReference>